<proteinExistence type="predicted"/>
<dbReference type="InterPro" id="IPR011047">
    <property type="entry name" value="Quinoprotein_ADH-like_sf"/>
</dbReference>
<dbReference type="Proteomes" id="UP000319576">
    <property type="component" value="Chromosome"/>
</dbReference>
<dbReference type="SUPFAM" id="SSF48452">
    <property type="entry name" value="TPR-like"/>
    <property type="match status" value="1"/>
</dbReference>
<dbReference type="AlphaFoldDB" id="A0A517XMA0"/>
<dbReference type="KEGG" id="uli:ETAA1_05050"/>
<sequence precursor="true">MLGRMRTPLALLLVALPATARADEALARAATLHAVGRPFEALALLDAATPAAPLARWAVAFDGVTVPVAHVGRKHVVLTSHASRLAEPYPIAGPASGPRLDDRTGVYDFDTLYTGFDAVTGKRLWTRRAPGHNDVTLDDRTDAVYVWRERLFKLNPDTGATEADVPLPKRPSRFDALLIDGRLHRPQPNTGRLEGPDEKLPAWDVDRNRPAEFDPVAARLSPDERRVLGVGGGGGGRFGTWVTAKPLRAAEPDWTFEHPSSSGNAPFWLGNDIVALVGEPGSKGEVTRLDGQTGAVKWRYALPRGAYRPGGEPLGGGATPERNWNAVGLVGGLVLAVGGEGSLYLLEPDTGKLVSKLTPTRKYLTFPRLVDGALVVCGFESVRAIPWDVVLRRGPDDGDRRVLRARCLHDLGRTEEARVVLDEVLKLDPERTAAWAVMADVCRAADRPFDEIGARCRQLELTGRDSSPQLRERNGLLKRIATGHDLYSDVATTGDTVFAATVAGAALAVDVHTLAVARTELPASSSGLSATTAVKAHFFGSPKTQELPAEAGPKGAPAAFLRGTGYDGAPVRWQGKWYRPLNRGAVRVLDGDAVKEFPARVGGLEAWRLYVSPWGPPLGFGAGGVYELDENLVPVRVRIPAPATPSYLLAGDARTLAVVTYRRDSALVQVWARDGSRLLREQALAPYHPVGGGYQYLLPLAGGYLYAGSSLAWVPAGDGPAWRFGFGESPAAVAAALPKLHYAHASLFGRPVVRDGLLFAGCRDGAVYVFDVAAVTGR</sequence>
<reference evidence="3 4" key="1">
    <citation type="submission" date="2019-02" db="EMBL/GenBank/DDBJ databases">
        <title>Deep-cultivation of Planctomycetes and their phenomic and genomic characterization uncovers novel biology.</title>
        <authorList>
            <person name="Wiegand S."/>
            <person name="Jogler M."/>
            <person name="Boedeker C."/>
            <person name="Pinto D."/>
            <person name="Vollmers J."/>
            <person name="Rivas-Marin E."/>
            <person name="Kohn T."/>
            <person name="Peeters S.H."/>
            <person name="Heuer A."/>
            <person name="Rast P."/>
            <person name="Oberbeckmann S."/>
            <person name="Bunk B."/>
            <person name="Jeske O."/>
            <person name="Meyerdierks A."/>
            <person name="Storesund J.E."/>
            <person name="Kallscheuer N."/>
            <person name="Luecker S."/>
            <person name="Lage O.M."/>
            <person name="Pohl T."/>
            <person name="Merkel B.J."/>
            <person name="Hornburger P."/>
            <person name="Mueller R.-W."/>
            <person name="Bruemmer F."/>
            <person name="Labrenz M."/>
            <person name="Spormann A.M."/>
            <person name="Op den Camp H."/>
            <person name="Overmann J."/>
            <person name="Amann R."/>
            <person name="Jetten M.S.M."/>
            <person name="Mascher T."/>
            <person name="Medema M.H."/>
            <person name="Devos D.P."/>
            <person name="Kaster A.-K."/>
            <person name="Ovreas L."/>
            <person name="Rohde M."/>
            <person name="Galperin M.Y."/>
            <person name="Jogler C."/>
        </authorList>
    </citation>
    <scope>NUCLEOTIDE SEQUENCE [LARGE SCALE GENOMIC DNA]</scope>
    <source>
        <strain evidence="3 4">ETA_A1</strain>
    </source>
</reference>
<evidence type="ECO:0000313" key="3">
    <source>
        <dbReference type="EMBL" id="QDU18612.1"/>
    </source>
</evidence>
<evidence type="ECO:0000259" key="2">
    <source>
        <dbReference type="Pfam" id="PF13360"/>
    </source>
</evidence>
<accession>A0A517XMA0</accession>
<feature type="domain" description="Pyrrolo-quinoline quinone repeat" evidence="2">
    <location>
        <begin position="283"/>
        <end position="376"/>
    </location>
</feature>
<gene>
    <name evidence="3" type="ORF">ETAA1_05050</name>
</gene>
<dbReference type="InterPro" id="IPR011990">
    <property type="entry name" value="TPR-like_helical_dom_sf"/>
</dbReference>
<dbReference type="Pfam" id="PF14559">
    <property type="entry name" value="TPR_19"/>
    <property type="match status" value="1"/>
</dbReference>
<dbReference type="Gene3D" id="2.130.10.10">
    <property type="entry name" value="YVTN repeat-like/Quinoprotein amine dehydrogenase"/>
    <property type="match status" value="1"/>
</dbReference>
<dbReference type="Gene3D" id="2.40.10.480">
    <property type="match status" value="1"/>
</dbReference>
<dbReference type="SUPFAM" id="SSF50998">
    <property type="entry name" value="Quinoprotein alcohol dehydrogenase-like"/>
    <property type="match status" value="1"/>
</dbReference>
<evidence type="ECO:0000256" key="1">
    <source>
        <dbReference type="SAM" id="SignalP"/>
    </source>
</evidence>
<dbReference type="Gene3D" id="1.25.40.10">
    <property type="entry name" value="Tetratricopeptide repeat domain"/>
    <property type="match status" value="1"/>
</dbReference>
<keyword evidence="1" id="KW-0732">Signal</keyword>
<feature type="chain" id="PRO_5022231936" description="Pyrrolo-quinoline quinone repeat domain-containing protein" evidence="1">
    <location>
        <begin position="23"/>
        <end position="778"/>
    </location>
</feature>
<dbReference type="Pfam" id="PF13360">
    <property type="entry name" value="PQQ_2"/>
    <property type="match status" value="1"/>
</dbReference>
<dbReference type="InterPro" id="IPR015943">
    <property type="entry name" value="WD40/YVTN_repeat-like_dom_sf"/>
</dbReference>
<protein>
    <recommendedName>
        <fullName evidence="2">Pyrrolo-quinoline quinone repeat domain-containing protein</fullName>
    </recommendedName>
</protein>
<feature type="signal peptide" evidence="1">
    <location>
        <begin position="1"/>
        <end position="22"/>
    </location>
</feature>
<name>A0A517XMA0_9BACT</name>
<keyword evidence="4" id="KW-1185">Reference proteome</keyword>
<organism evidence="3 4">
    <name type="scientific">Urbifossiella limnaea</name>
    <dbReference type="NCBI Taxonomy" id="2528023"/>
    <lineage>
        <taxon>Bacteria</taxon>
        <taxon>Pseudomonadati</taxon>
        <taxon>Planctomycetota</taxon>
        <taxon>Planctomycetia</taxon>
        <taxon>Gemmatales</taxon>
        <taxon>Gemmataceae</taxon>
        <taxon>Urbifossiella</taxon>
    </lineage>
</organism>
<dbReference type="InterPro" id="IPR002372">
    <property type="entry name" value="PQQ_rpt_dom"/>
</dbReference>
<dbReference type="EMBL" id="CP036273">
    <property type="protein sequence ID" value="QDU18612.1"/>
    <property type="molecule type" value="Genomic_DNA"/>
</dbReference>
<evidence type="ECO:0000313" key="4">
    <source>
        <dbReference type="Proteomes" id="UP000319576"/>
    </source>
</evidence>